<keyword evidence="11" id="KW-1185">Reference proteome</keyword>
<comment type="similarity">
    <text evidence="6">Belongs to the ABC-4 integral membrane protein family.</text>
</comment>
<dbReference type="InterPro" id="IPR050250">
    <property type="entry name" value="Macrolide_Exporter_MacB"/>
</dbReference>
<feature type="transmembrane region" description="Helical" evidence="7">
    <location>
        <begin position="763"/>
        <end position="790"/>
    </location>
</feature>
<feature type="domain" description="MacB-like periplasmic core" evidence="9">
    <location>
        <begin position="106"/>
        <end position="318"/>
    </location>
</feature>
<dbReference type="EMBL" id="JBHSPH010000002">
    <property type="protein sequence ID" value="MFC5861641.1"/>
    <property type="molecule type" value="Genomic_DNA"/>
</dbReference>
<dbReference type="RefSeq" id="WP_263337087.1">
    <property type="nucleotide sequence ID" value="NZ_JAGSYH010000004.1"/>
</dbReference>
<sequence>MNRMEDVSMDWASGFFQRLKALIWRKRYRSELDEEMAFHRVETERELRSSGMKPSDARRAAMRQFGNAEQLKNGSTSVVSFRFEAVIQDLQFAFRQLRKNPGFALTAIAILSLGIGASVAIFGFVDGALIKPLPYSNPNRVMGVYETSTACPHCNLSYQDYLDWKKQNRVFQSLDVWTGGGILLPTPAGAEPVPAARVSDGFFHTLGVKPILGRDFYPGESAPDKPRTTLLSYATWQNRFNGDRSVIGRSLTVDSGTYTIIGVLPPDFQFAPKGRADFWMTLHDPTGCEQRRSCHDLNGVGRLNDDASVATADADMKAIAARLELQYPDSNLGQGAIVLPLATVITGDIKPVLLVLLGGATLLLLIACINVASLVLVRAESRKREMAVRGALGASRSRMIGQFATEGAALVALSTLLGLCLAGFGMQALTSLLPKPALDSMPYLQGLHLNLHCVLFAMLLAVLAAALFSITPLLRLPLGRVIDGLQEGGRGYAGRSWRSLGANLVVLELATAMVLLAGAGLLSKSFYKLLHVDLHFAPDHLAMITVQAPDATYGKAPQSLKLDHELMRRISALPGVISVGLASDPPLTCRCDTTWFRILGHPWHGEHNDVPERDVTPDYFKMLRSRVISGREFTESEDSTKARTVIINSALAKQFFPNEDPIGKKIGGLDLSKDSLHEIVGVVEDVREAQLDAELIPAIYYPMYQEPSDFIVVLVRTSQSPESMLPLLSATVHQIDPGIGVSNPTTMDQQIDDSQTAAIHRSAAYLVGGFAALALLLGVVGLYGVIAYSVSQRTREIGVRMALGAPRGSVYGMILREAGLLTVLGIALGVGASLGVATLMSKLLFGVAAWDIENLTGVALLLGCFALLASFLPARRAAGVDPAEALRTE</sequence>
<feature type="domain" description="ABC3 transporter permease C-terminal" evidence="8">
    <location>
        <begin position="770"/>
        <end position="881"/>
    </location>
</feature>
<evidence type="ECO:0000256" key="5">
    <source>
        <dbReference type="ARBA" id="ARBA00023136"/>
    </source>
</evidence>
<feature type="transmembrane region" description="Helical" evidence="7">
    <location>
        <begin position="103"/>
        <end position="125"/>
    </location>
</feature>
<feature type="transmembrane region" description="Helical" evidence="7">
    <location>
        <begin position="449"/>
        <end position="470"/>
    </location>
</feature>
<dbReference type="InterPro" id="IPR017800">
    <property type="entry name" value="ADOP"/>
</dbReference>
<dbReference type="PANTHER" id="PTHR30572:SF4">
    <property type="entry name" value="ABC TRANSPORTER PERMEASE YTRF"/>
    <property type="match status" value="1"/>
</dbReference>
<dbReference type="InterPro" id="IPR003838">
    <property type="entry name" value="ABC3_permease_C"/>
</dbReference>
<evidence type="ECO:0000256" key="6">
    <source>
        <dbReference type="ARBA" id="ARBA00038076"/>
    </source>
</evidence>
<feature type="domain" description="ABC3 transporter permease C-terminal" evidence="8">
    <location>
        <begin position="360"/>
        <end position="475"/>
    </location>
</feature>
<organism evidence="10 11">
    <name type="scientific">Acidicapsa dinghuensis</name>
    <dbReference type="NCBI Taxonomy" id="2218256"/>
    <lineage>
        <taxon>Bacteria</taxon>
        <taxon>Pseudomonadati</taxon>
        <taxon>Acidobacteriota</taxon>
        <taxon>Terriglobia</taxon>
        <taxon>Terriglobales</taxon>
        <taxon>Acidobacteriaceae</taxon>
        <taxon>Acidicapsa</taxon>
    </lineage>
</organism>
<feature type="transmembrane region" description="Helical" evidence="7">
    <location>
        <begin position="500"/>
        <end position="522"/>
    </location>
</feature>
<gene>
    <name evidence="10" type="ORF">ACFPT7_05005</name>
</gene>
<dbReference type="NCBIfam" id="NF038403">
    <property type="entry name" value="perm_prefix_1"/>
    <property type="match status" value="1"/>
</dbReference>
<feature type="transmembrane region" description="Helical" evidence="7">
    <location>
        <begin position="408"/>
        <end position="429"/>
    </location>
</feature>
<dbReference type="Proteomes" id="UP001596091">
    <property type="component" value="Unassembled WGS sequence"/>
</dbReference>
<feature type="transmembrane region" description="Helical" evidence="7">
    <location>
        <begin position="818"/>
        <end position="840"/>
    </location>
</feature>
<name>A0ABW1EBD2_9BACT</name>
<proteinExistence type="inferred from homology"/>
<keyword evidence="5 7" id="KW-0472">Membrane</keyword>
<dbReference type="PANTHER" id="PTHR30572">
    <property type="entry name" value="MEMBRANE COMPONENT OF TRANSPORTER-RELATED"/>
    <property type="match status" value="1"/>
</dbReference>
<evidence type="ECO:0000313" key="11">
    <source>
        <dbReference type="Proteomes" id="UP001596091"/>
    </source>
</evidence>
<keyword evidence="2" id="KW-1003">Cell membrane</keyword>
<dbReference type="NCBIfam" id="TIGR03434">
    <property type="entry name" value="ADOP"/>
    <property type="match status" value="1"/>
</dbReference>
<evidence type="ECO:0000256" key="7">
    <source>
        <dbReference type="SAM" id="Phobius"/>
    </source>
</evidence>
<evidence type="ECO:0000256" key="2">
    <source>
        <dbReference type="ARBA" id="ARBA00022475"/>
    </source>
</evidence>
<evidence type="ECO:0000256" key="4">
    <source>
        <dbReference type="ARBA" id="ARBA00022989"/>
    </source>
</evidence>
<evidence type="ECO:0000313" key="10">
    <source>
        <dbReference type="EMBL" id="MFC5861641.1"/>
    </source>
</evidence>
<feature type="transmembrane region" description="Helical" evidence="7">
    <location>
        <begin position="352"/>
        <end position="377"/>
    </location>
</feature>
<evidence type="ECO:0000256" key="3">
    <source>
        <dbReference type="ARBA" id="ARBA00022692"/>
    </source>
</evidence>
<evidence type="ECO:0000259" key="8">
    <source>
        <dbReference type="Pfam" id="PF02687"/>
    </source>
</evidence>
<dbReference type="Pfam" id="PF02687">
    <property type="entry name" value="FtsX"/>
    <property type="match status" value="2"/>
</dbReference>
<keyword evidence="3 7" id="KW-0812">Transmembrane</keyword>
<accession>A0ABW1EBD2</accession>
<keyword evidence="4 7" id="KW-1133">Transmembrane helix</keyword>
<evidence type="ECO:0000259" key="9">
    <source>
        <dbReference type="Pfam" id="PF12704"/>
    </source>
</evidence>
<feature type="domain" description="MacB-like periplasmic core" evidence="9">
    <location>
        <begin position="615"/>
        <end position="723"/>
    </location>
</feature>
<dbReference type="InterPro" id="IPR025857">
    <property type="entry name" value="MacB_PCD"/>
</dbReference>
<comment type="caution">
    <text evidence="10">The sequence shown here is derived from an EMBL/GenBank/DDBJ whole genome shotgun (WGS) entry which is preliminary data.</text>
</comment>
<dbReference type="InterPro" id="IPR047928">
    <property type="entry name" value="Perm_prefix_1"/>
</dbReference>
<comment type="subcellular location">
    <subcellularLocation>
        <location evidence="1">Cell membrane</location>
        <topology evidence="1">Multi-pass membrane protein</topology>
    </subcellularLocation>
</comment>
<feature type="transmembrane region" description="Helical" evidence="7">
    <location>
        <begin position="852"/>
        <end position="872"/>
    </location>
</feature>
<dbReference type="Pfam" id="PF12704">
    <property type="entry name" value="MacB_PCD"/>
    <property type="match status" value="2"/>
</dbReference>
<protein>
    <submittedName>
        <fullName evidence="10">ADOP family duplicated permease</fullName>
    </submittedName>
</protein>
<reference evidence="11" key="1">
    <citation type="journal article" date="2019" name="Int. J. Syst. Evol. Microbiol.">
        <title>The Global Catalogue of Microorganisms (GCM) 10K type strain sequencing project: providing services to taxonomists for standard genome sequencing and annotation.</title>
        <authorList>
            <consortium name="The Broad Institute Genomics Platform"/>
            <consortium name="The Broad Institute Genome Sequencing Center for Infectious Disease"/>
            <person name="Wu L."/>
            <person name="Ma J."/>
        </authorList>
    </citation>
    <scope>NUCLEOTIDE SEQUENCE [LARGE SCALE GENOMIC DNA]</scope>
    <source>
        <strain evidence="11">JCM 4087</strain>
    </source>
</reference>
<evidence type="ECO:0000256" key="1">
    <source>
        <dbReference type="ARBA" id="ARBA00004651"/>
    </source>
</evidence>